<evidence type="ECO:0000313" key="3">
    <source>
        <dbReference type="Proteomes" id="UP000507962"/>
    </source>
</evidence>
<feature type="chain" id="PRO_5020395910" evidence="1">
    <location>
        <begin position="24"/>
        <end position="492"/>
    </location>
</feature>
<reference evidence="2 3" key="1">
    <citation type="submission" date="2019-03" db="EMBL/GenBank/DDBJ databases">
        <authorList>
            <person name="Nijsse B."/>
        </authorList>
    </citation>
    <scope>NUCLEOTIDE SEQUENCE [LARGE SCALE GENOMIC DNA]</scope>
    <source>
        <strain evidence="2">Desulfoluna butyratoxydans MSL71</strain>
    </source>
</reference>
<protein>
    <submittedName>
        <fullName evidence="2">Uncharacterized protein</fullName>
    </submittedName>
</protein>
<dbReference type="PROSITE" id="PS51257">
    <property type="entry name" value="PROKAR_LIPOPROTEIN"/>
    <property type="match status" value="1"/>
</dbReference>
<evidence type="ECO:0000313" key="2">
    <source>
        <dbReference type="EMBL" id="VFQ46294.1"/>
    </source>
</evidence>
<evidence type="ECO:0000256" key="1">
    <source>
        <dbReference type="SAM" id="SignalP"/>
    </source>
</evidence>
<dbReference type="AlphaFoldDB" id="A0A4U8YRE2"/>
<proteinExistence type="predicted"/>
<dbReference type="Proteomes" id="UP000507962">
    <property type="component" value="Unassembled WGS sequence"/>
</dbReference>
<feature type="signal peptide" evidence="1">
    <location>
        <begin position="1"/>
        <end position="23"/>
    </location>
</feature>
<gene>
    <name evidence="2" type="ORF">MSL71_39570</name>
</gene>
<keyword evidence="1" id="KW-0732">Signal</keyword>
<keyword evidence="3" id="KW-1185">Reference proteome</keyword>
<accession>A0A4U8YRE2</accession>
<sequence length="492" mass="55264">MKTKVFLVSMCLFLLACVAPATAQLPDLPDAISLRSSTRAFNEVYYFAIHDGLIYVKERVDGASWQLLGNTGSPENLLGNPVTTDAMEEISVDGPILIAVSETRQIYYCKNGYAAPGSISWTDHWGTPLGAGAGVSLPENIRGWALSQDDLLRNKFYYDQNGNAYPCMVTTIYALFENGREIHFTDPWTPPDWGYRIAGPFRDRFIAENLSAAASTLFVINRYGDMYTHQNDFDIGGGNPFFNYTYEDDVHYATNDAILNFSLVRKRRVPDQVWYNQPKIHGRITKNITILFPEDGAPGESDRILRVEGVNEEGTPGYFEKNLEGIFWHFVETPGRLIPEEDFIENPPENMSHLTLGDAPEYAFSGTMTNLIHGDVEAELTGFSLVASPAELRLKTKGGTWITLPLHHHFTLRNNVREHPGEDGDFVDLKGAIEIPAELRSSEDKEVTDLLRRYFYVGKGEEKRFVNISMEAKTDAVKLHTTSLSMKMAFSK</sequence>
<organism evidence="2 3">
    <name type="scientific">Desulfoluna butyratoxydans</name>
    <dbReference type="NCBI Taxonomy" id="231438"/>
    <lineage>
        <taxon>Bacteria</taxon>
        <taxon>Pseudomonadati</taxon>
        <taxon>Thermodesulfobacteriota</taxon>
        <taxon>Desulfobacteria</taxon>
        <taxon>Desulfobacterales</taxon>
        <taxon>Desulfolunaceae</taxon>
        <taxon>Desulfoluna</taxon>
    </lineage>
</organism>
<dbReference type="RefSeq" id="WP_180143815.1">
    <property type="nucleotide sequence ID" value="NZ_CAADHO010000008.1"/>
</dbReference>
<dbReference type="EMBL" id="CAADHO010000008">
    <property type="protein sequence ID" value="VFQ46294.1"/>
    <property type="molecule type" value="Genomic_DNA"/>
</dbReference>
<name>A0A4U8YRE2_9BACT</name>